<keyword evidence="1" id="KW-0378">Hydrolase</keyword>
<reference evidence="1" key="1">
    <citation type="journal article" date="2021" name="Proc. Natl. Acad. Sci. U.S.A.">
        <title>A Catalog of Tens of Thousands of Viruses from Human Metagenomes Reveals Hidden Associations with Chronic Diseases.</title>
        <authorList>
            <person name="Tisza M.J."/>
            <person name="Buck C.B."/>
        </authorList>
    </citation>
    <scope>NUCLEOTIDE SEQUENCE</scope>
    <source>
        <strain evidence="1">Ctt4r3</strain>
    </source>
</reference>
<dbReference type="EMBL" id="BK014649">
    <property type="protein sequence ID" value="DAD65795.1"/>
    <property type="molecule type" value="Genomic_DNA"/>
</dbReference>
<evidence type="ECO:0000313" key="1">
    <source>
        <dbReference type="EMBL" id="DAD65795.1"/>
    </source>
</evidence>
<protein>
    <submittedName>
        <fullName evidence="1">ATP-dependent RNA helicase</fullName>
    </submittedName>
</protein>
<keyword evidence="1" id="KW-0347">Helicase</keyword>
<accession>A0A8S5L758</accession>
<keyword evidence="1" id="KW-0547">Nucleotide-binding</keyword>
<keyword evidence="1" id="KW-0067">ATP-binding</keyword>
<dbReference type="GO" id="GO:0004386">
    <property type="term" value="F:helicase activity"/>
    <property type="evidence" value="ECO:0007669"/>
    <property type="project" value="UniProtKB-KW"/>
</dbReference>
<proteinExistence type="predicted"/>
<organism evidence="1">
    <name type="scientific">CrAss-like virus sp. ctt4r3</name>
    <dbReference type="NCBI Taxonomy" id="2823619"/>
    <lineage>
        <taxon>Viruses</taxon>
        <taxon>Duplodnaviria</taxon>
        <taxon>Heunggongvirae</taxon>
        <taxon>Uroviricota</taxon>
        <taxon>Caudoviricetes</taxon>
        <taxon>Crassvirales</taxon>
    </lineage>
</organism>
<sequence length="55" mass="6444">MHEFDEICYGKTAKELDAELKYQEDIGGLPSLITYIKDCIILLTVKNKTKVDWFY</sequence>
<name>A0A8S5L758_9CAUD</name>